<comment type="caution">
    <text evidence="12">The sequence shown here is derived from an EMBL/GenBank/DDBJ whole genome shotgun (WGS) entry which is preliminary data.</text>
</comment>
<dbReference type="GO" id="GO:0012505">
    <property type="term" value="C:endomembrane system"/>
    <property type="evidence" value="ECO:0007669"/>
    <property type="project" value="UniProtKB-SubCell"/>
</dbReference>
<sequence>MEFAASHRLLPEVVQRHALRPLRFYTYRCDERASNKGISVRLSNTIAFLRVSQLISAWFLIGAIMALFSLCAMTLYMSKQLFDEFSLWRYAQIHYIEPISAVFYSSKVTLSTAEATHSQTTNRNTALTAVIPGLNMPWWHLPLFIGVCLLAGIVHELGHALAAVHFNVPVSGFGIFLFIIYPGAFTEIDSDALRRSTAAQKMRIFGAGIWHNLVLALFGYFLFLSLPLLLSPLYSRNEGVLITKVSSESGLSGEAGLRKGYVVYAVNDCRVRSIRDWLSCVEHIKSERQSGYCVSSQDVLPHVATEVEWLANGELHCCGGNSSEMSLSHMCFQFHNSKPTMLDRSSTSGAVSNLPSLVDTLGLKQPNMHAVKQNDNADGSEVGEMSVFNDIYVGSELQYACLAARFVTGHNICNVSSHCNHKRAMEDRLLCVYPALFNDTSLLRIFTHHSSKSVLFVGHVDELLYYVELSDLVPRFFFLPLWLPFVVELFAKYLVTFSLAIALLNAVPCYGLDGHFLSSTIVDSLFSHCTPSRRRRLSTTLLYYGTFLMASNLIIAVVRLLKPYF</sequence>
<keyword evidence="7 10" id="KW-0472">Membrane</keyword>
<protein>
    <recommendedName>
        <fullName evidence="4">Membrane-bound transcription factor site-2 protease</fullName>
        <ecNumber evidence="3">3.4.24.85</ecNumber>
    </recommendedName>
    <alternativeName>
        <fullName evidence="8">Endopeptidase S2P</fullName>
    </alternativeName>
</protein>
<dbReference type="OrthoDB" id="69989at2759"/>
<reference evidence="12 13" key="1">
    <citation type="submission" date="2014-11" db="EMBL/GenBank/DDBJ databases">
        <title>Genetic blueprint of the zoonotic pathogen Toxocara canis.</title>
        <authorList>
            <person name="Zhu X.-Q."/>
            <person name="Korhonen P.K."/>
            <person name="Cai H."/>
            <person name="Young N.D."/>
            <person name="Nejsum P."/>
            <person name="von Samson-Himmelstjerna G."/>
            <person name="Boag P.R."/>
            <person name="Tan P."/>
            <person name="Li Q."/>
            <person name="Min J."/>
            <person name="Yang Y."/>
            <person name="Wang X."/>
            <person name="Fang X."/>
            <person name="Hall R.S."/>
            <person name="Hofmann A."/>
            <person name="Sternberg P.W."/>
            <person name="Jex A.R."/>
            <person name="Gasser R.B."/>
        </authorList>
    </citation>
    <scope>NUCLEOTIDE SEQUENCE [LARGE SCALE GENOMIC DNA]</scope>
    <source>
        <strain evidence="12">PN_DK_2014</strain>
    </source>
</reference>
<feature type="transmembrane region" description="Helical" evidence="10">
    <location>
        <begin position="204"/>
        <end position="230"/>
    </location>
</feature>
<evidence type="ECO:0000256" key="9">
    <source>
        <dbReference type="ARBA" id="ARBA00045828"/>
    </source>
</evidence>
<evidence type="ECO:0000256" key="2">
    <source>
        <dbReference type="ARBA" id="ARBA00004127"/>
    </source>
</evidence>
<keyword evidence="5 10" id="KW-0812">Transmembrane</keyword>
<evidence type="ECO:0000256" key="5">
    <source>
        <dbReference type="ARBA" id="ARBA00022692"/>
    </source>
</evidence>
<dbReference type="Pfam" id="PF02163">
    <property type="entry name" value="Peptidase_M50"/>
    <property type="match status" value="1"/>
</dbReference>
<keyword evidence="12" id="KW-0378">Hydrolase</keyword>
<keyword evidence="6 10" id="KW-1133">Transmembrane helix</keyword>
<organism evidence="12 13">
    <name type="scientific">Toxocara canis</name>
    <name type="common">Canine roundworm</name>
    <dbReference type="NCBI Taxonomy" id="6265"/>
    <lineage>
        <taxon>Eukaryota</taxon>
        <taxon>Metazoa</taxon>
        <taxon>Ecdysozoa</taxon>
        <taxon>Nematoda</taxon>
        <taxon>Chromadorea</taxon>
        <taxon>Rhabditida</taxon>
        <taxon>Spirurina</taxon>
        <taxon>Ascaridomorpha</taxon>
        <taxon>Ascaridoidea</taxon>
        <taxon>Toxocaridae</taxon>
        <taxon>Toxocara</taxon>
    </lineage>
</organism>
<feature type="transmembrane region" description="Helical" evidence="10">
    <location>
        <begin position="57"/>
        <end position="77"/>
    </location>
</feature>
<evidence type="ECO:0000313" key="13">
    <source>
        <dbReference type="Proteomes" id="UP000031036"/>
    </source>
</evidence>
<keyword evidence="13" id="KW-1185">Reference proteome</keyword>
<keyword evidence="12" id="KW-0645">Protease</keyword>
<name>A0A0B2VLI9_TOXCA</name>
<evidence type="ECO:0000256" key="8">
    <source>
        <dbReference type="ARBA" id="ARBA00032658"/>
    </source>
</evidence>
<accession>A0A0B2VLI9</accession>
<evidence type="ECO:0000313" key="12">
    <source>
        <dbReference type="EMBL" id="KHN82282.1"/>
    </source>
</evidence>
<proteinExistence type="predicted"/>
<evidence type="ECO:0000256" key="6">
    <source>
        <dbReference type="ARBA" id="ARBA00022989"/>
    </source>
</evidence>
<dbReference type="GO" id="GO:1905897">
    <property type="term" value="P:regulation of response to endoplasmic reticulum stress"/>
    <property type="evidence" value="ECO:0007669"/>
    <property type="project" value="TreeGrafter"/>
</dbReference>
<evidence type="ECO:0000256" key="1">
    <source>
        <dbReference type="ARBA" id="ARBA00001350"/>
    </source>
</evidence>
<evidence type="ECO:0000256" key="10">
    <source>
        <dbReference type="SAM" id="Phobius"/>
    </source>
</evidence>
<comment type="function">
    <text evidence="9">Zinc metalloprotease that mediates intramembrane proteolysis of proteins such as ATF6, ATF6B, SREBF1/SREBP1 and SREBF2/SREBP2. Catalyzes the second step in the proteolytic activation of the sterol regulatory element-binding proteins (SREBPs) SREBF1/SREBP1 and SREBF2/SREBP2: cleaves SREBPs within the first transmembrane segment, thereby releasing the N-terminal segment with a portion of the transmembrane segment attached. Mature N-terminal SREBP fragments shuttle to the nucleus and activate gene transcription. Also mediates the second step in the proteolytic activation of the cyclic AMP-dependent transcription factor ATF-6 (ATF6 and ATF6B). Involved in intramembrane proteolysis during bone formation. In astrocytes and osteoblasts, upon DNA damage and ER stress, mediates the second step of the regulated intramembrane proteolytic activation of the transcription factor CREB3L1, leading to the inhibition of cell-cycle progression.</text>
</comment>
<feature type="domain" description="Peptidase M50" evidence="11">
    <location>
        <begin position="146"/>
        <end position="540"/>
    </location>
</feature>
<dbReference type="GO" id="GO:0016020">
    <property type="term" value="C:membrane"/>
    <property type="evidence" value="ECO:0007669"/>
    <property type="project" value="InterPro"/>
</dbReference>
<evidence type="ECO:0000256" key="4">
    <source>
        <dbReference type="ARBA" id="ARBA00014400"/>
    </source>
</evidence>
<dbReference type="AlphaFoldDB" id="A0A0B2VLI9"/>
<dbReference type="OMA" id="GFDGAHI"/>
<dbReference type="Proteomes" id="UP000031036">
    <property type="component" value="Unassembled WGS sequence"/>
</dbReference>
<dbReference type="STRING" id="6265.A0A0B2VLI9"/>
<feature type="transmembrane region" description="Helical" evidence="10">
    <location>
        <begin position="481"/>
        <end position="504"/>
    </location>
</feature>
<dbReference type="EMBL" id="JPKZ01001386">
    <property type="protein sequence ID" value="KHN82282.1"/>
    <property type="molecule type" value="Genomic_DNA"/>
</dbReference>
<dbReference type="InterPro" id="IPR001193">
    <property type="entry name" value="MBTPS2"/>
</dbReference>
<evidence type="ECO:0000259" key="11">
    <source>
        <dbReference type="Pfam" id="PF02163"/>
    </source>
</evidence>
<dbReference type="PANTHER" id="PTHR13325">
    <property type="entry name" value="PROTEASE M50 MEMBRANE-BOUND TRANSCRIPTION FACTOR SITE 2 PROTEASE"/>
    <property type="match status" value="1"/>
</dbReference>
<dbReference type="PANTHER" id="PTHR13325:SF3">
    <property type="entry name" value="MEMBRANE-BOUND TRANSCRIPTION FACTOR SITE-2 PROTEASE"/>
    <property type="match status" value="1"/>
</dbReference>
<dbReference type="PRINTS" id="PR01000">
    <property type="entry name" value="SREBPS2PTASE"/>
</dbReference>
<gene>
    <name evidence="12" type="primary">MBTPS2</name>
    <name evidence="12" type="ORF">Tcan_17608</name>
</gene>
<feature type="transmembrane region" description="Helical" evidence="10">
    <location>
        <begin position="166"/>
        <end position="184"/>
    </location>
</feature>
<dbReference type="EC" id="3.4.24.85" evidence="3"/>
<comment type="subcellular location">
    <subcellularLocation>
        <location evidence="2">Endomembrane system</location>
        <topology evidence="2">Multi-pass membrane protein</topology>
    </subcellularLocation>
</comment>
<dbReference type="GO" id="GO:0005737">
    <property type="term" value="C:cytoplasm"/>
    <property type="evidence" value="ECO:0007669"/>
    <property type="project" value="TreeGrafter"/>
</dbReference>
<feature type="transmembrane region" description="Helical" evidence="10">
    <location>
        <begin position="541"/>
        <end position="561"/>
    </location>
</feature>
<evidence type="ECO:0000256" key="7">
    <source>
        <dbReference type="ARBA" id="ARBA00023136"/>
    </source>
</evidence>
<dbReference type="GO" id="GO:0031293">
    <property type="term" value="P:membrane protein intracellular domain proteolysis"/>
    <property type="evidence" value="ECO:0007669"/>
    <property type="project" value="TreeGrafter"/>
</dbReference>
<feature type="transmembrane region" description="Helical" evidence="10">
    <location>
        <begin position="137"/>
        <end position="154"/>
    </location>
</feature>
<dbReference type="GO" id="GO:0004222">
    <property type="term" value="F:metalloendopeptidase activity"/>
    <property type="evidence" value="ECO:0007669"/>
    <property type="project" value="InterPro"/>
</dbReference>
<evidence type="ECO:0000256" key="3">
    <source>
        <dbReference type="ARBA" id="ARBA00012347"/>
    </source>
</evidence>
<comment type="catalytic activity">
    <reaction evidence="1">
        <text>Cleaves several transcription factors that are type-2 transmembrane proteins within membrane-spanning domains. Known substrates include sterol regulatory element-binding protein (SREBP) -1, SREBP-2 and forms of the transcriptional activator ATF6. SREBP-2 is cleaved at the site 477-DRSRILL-|-CVLTFLCLSFNPLTSLLQWGGA-505. The residues Asn-Pro, 11 residues distal to the site of cleavage in the membrane-spanning domain, are important for cleavage by S2P endopeptidase. Replacement of either of these residues does not prevent cleavage, but there is no cleavage if both of these residues are replaced.</text>
        <dbReference type="EC" id="3.4.24.85"/>
    </reaction>
</comment>
<dbReference type="InterPro" id="IPR008915">
    <property type="entry name" value="Peptidase_M50"/>
</dbReference>